<evidence type="ECO:0000256" key="8">
    <source>
        <dbReference type="ARBA" id="ARBA00030407"/>
    </source>
</evidence>
<comment type="similarity">
    <text evidence="2">Belongs to the MoaE family.</text>
</comment>
<evidence type="ECO:0000256" key="6">
    <source>
        <dbReference type="ARBA" id="ARBA00026066"/>
    </source>
</evidence>
<evidence type="ECO:0000256" key="7">
    <source>
        <dbReference type="ARBA" id="ARBA00029745"/>
    </source>
</evidence>
<name>A0A4R3KWY7_9SPHI</name>
<dbReference type="Pfam" id="PF02391">
    <property type="entry name" value="MoaE"/>
    <property type="match status" value="1"/>
</dbReference>
<evidence type="ECO:0000256" key="11">
    <source>
        <dbReference type="ARBA" id="ARBA00049878"/>
    </source>
</evidence>
<evidence type="ECO:0000313" key="13">
    <source>
        <dbReference type="Proteomes" id="UP000295807"/>
    </source>
</evidence>
<evidence type="ECO:0000256" key="2">
    <source>
        <dbReference type="ARBA" id="ARBA00005426"/>
    </source>
</evidence>
<comment type="caution">
    <text evidence="12">The sequence shown here is derived from an EMBL/GenBank/DDBJ whole genome shotgun (WGS) entry which is preliminary data.</text>
</comment>
<proteinExistence type="inferred from homology"/>
<dbReference type="InterPro" id="IPR003448">
    <property type="entry name" value="Mopterin_biosynth_MoaE"/>
</dbReference>
<reference evidence="12 13" key="1">
    <citation type="submission" date="2019-03" db="EMBL/GenBank/DDBJ databases">
        <title>Genomic Encyclopedia of Type Strains, Phase IV (KMG-IV): sequencing the most valuable type-strain genomes for metagenomic binning, comparative biology and taxonomic classification.</title>
        <authorList>
            <person name="Goeker M."/>
        </authorList>
    </citation>
    <scope>NUCLEOTIDE SEQUENCE [LARGE SCALE GENOMIC DNA]</scope>
    <source>
        <strain evidence="12 13">DSM 21100</strain>
    </source>
</reference>
<protein>
    <recommendedName>
        <fullName evidence="4">Molybdopterin synthase catalytic subunit</fullName>
        <ecNumber evidence="3">2.8.1.12</ecNumber>
    </recommendedName>
    <alternativeName>
        <fullName evidence="9">MPT synthase subunit 2</fullName>
    </alternativeName>
    <alternativeName>
        <fullName evidence="7">Molybdenum cofactor biosynthesis protein E</fullName>
    </alternativeName>
    <alternativeName>
        <fullName evidence="8">Molybdopterin-converting factor large subunit</fullName>
    </alternativeName>
    <alternativeName>
        <fullName evidence="10">Molybdopterin-converting factor subunit 2</fullName>
    </alternativeName>
</protein>
<comment type="catalytic activity">
    <reaction evidence="11">
        <text>2 [molybdopterin-synthase sulfur-carrier protein]-C-terminal-Gly-aminoethanethioate + cyclic pyranopterin phosphate + H2O = molybdopterin + 2 [molybdopterin-synthase sulfur-carrier protein]-C-terminal Gly-Gly + 2 H(+)</text>
        <dbReference type="Rhea" id="RHEA:26333"/>
        <dbReference type="Rhea" id="RHEA-COMP:12202"/>
        <dbReference type="Rhea" id="RHEA-COMP:19907"/>
        <dbReference type="ChEBI" id="CHEBI:15377"/>
        <dbReference type="ChEBI" id="CHEBI:15378"/>
        <dbReference type="ChEBI" id="CHEBI:58698"/>
        <dbReference type="ChEBI" id="CHEBI:59648"/>
        <dbReference type="ChEBI" id="CHEBI:90778"/>
        <dbReference type="ChEBI" id="CHEBI:232372"/>
        <dbReference type="EC" id="2.8.1.12"/>
    </reaction>
</comment>
<dbReference type="Proteomes" id="UP000295807">
    <property type="component" value="Unassembled WGS sequence"/>
</dbReference>
<evidence type="ECO:0000256" key="9">
    <source>
        <dbReference type="ARBA" id="ARBA00030781"/>
    </source>
</evidence>
<comment type="pathway">
    <text evidence="1">Cofactor biosynthesis; molybdopterin biosynthesis.</text>
</comment>
<evidence type="ECO:0000256" key="1">
    <source>
        <dbReference type="ARBA" id="ARBA00005046"/>
    </source>
</evidence>
<dbReference type="Gene3D" id="3.90.1170.40">
    <property type="entry name" value="Molybdopterin biosynthesis MoaE subunit"/>
    <property type="match status" value="1"/>
</dbReference>
<dbReference type="OrthoDB" id="9803224at2"/>
<organism evidence="12 13">
    <name type="scientific">Anseongella ginsenosidimutans</name>
    <dbReference type="NCBI Taxonomy" id="496056"/>
    <lineage>
        <taxon>Bacteria</taxon>
        <taxon>Pseudomonadati</taxon>
        <taxon>Bacteroidota</taxon>
        <taxon>Sphingobacteriia</taxon>
        <taxon>Sphingobacteriales</taxon>
        <taxon>Sphingobacteriaceae</taxon>
        <taxon>Anseongella</taxon>
    </lineage>
</organism>
<evidence type="ECO:0000256" key="3">
    <source>
        <dbReference type="ARBA" id="ARBA00011950"/>
    </source>
</evidence>
<evidence type="ECO:0000313" key="12">
    <source>
        <dbReference type="EMBL" id="TCS90165.1"/>
    </source>
</evidence>
<keyword evidence="5" id="KW-0501">Molybdenum cofactor biosynthesis</keyword>
<dbReference type="CDD" id="cd00756">
    <property type="entry name" value="MoaE"/>
    <property type="match status" value="1"/>
</dbReference>
<dbReference type="EMBL" id="SMAD01000001">
    <property type="protein sequence ID" value="TCS90165.1"/>
    <property type="molecule type" value="Genomic_DNA"/>
</dbReference>
<keyword evidence="13" id="KW-1185">Reference proteome</keyword>
<dbReference type="PANTHER" id="PTHR23404">
    <property type="entry name" value="MOLYBDOPTERIN SYNTHASE RELATED"/>
    <property type="match status" value="1"/>
</dbReference>
<dbReference type="AlphaFoldDB" id="A0A4R3KWY7"/>
<sequence length="136" mass="15140">MLVRIASEISLEEALVHIRSPLAGGENIFVGRVRNHSGGRGVRKLQFECYDAMALTEMEKIASGAIRDYEVHDIAILHVTGEKFPGEAVVIIAVSAAHRDAAFAACRFCIDRLKQQVPIWKKEFFEDGEIWVSAFP</sequence>
<dbReference type="InterPro" id="IPR036563">
    <property type="entry name" value="MoaE_sf"/>
</dbReference>
<evidence type="ECO:0000256" key="5">
    <source>
        <dbReference type="ARBA" id="ARBA00023150"/>
    </source>
</evidence>
<dbReference type="EC" id="2.8.1.12" evidence="3"/>
<dbReference type="RefSeq" id="WP_132127620.1">
    <property type="nucleotide sequence ID" value="NZ_CP042432.1"/>
</dbReference>
<evidence type="ECO:0000256" key="4">
    <source>
        <dbReference type="ARBA" id="ARBA00013858"/>
    </source>
</evidence>
<dbReference type="SUPFAM" id="SSF54690">
    <property type="entry name" value="Molybdopterin synthase subunit MoaE"/>
    <property type="match status" value="1"/>
</dbReference>
<gene>
    <name evidence="12" type="ORF">EDD80_101364</name>
</gene>
<dbReference type="GO" id="GO:0006777">
    <property type="term" value="P:Mo-molybdopterin cofactor biosynthetic process"/>
    <property type="evidence" value="ECO:0007669"/>
    <property type="project" value="UniProtKB-KW"/>
</dbReference>
<evidence type="ECO:0000256" key="10">
    <source>
        <dbReference type="ARBA" id="ARBA00032474"/>
    </source>
</evidence>
<dbReference type="GO" id="GO:0030366">
    <property type="term" value="F:molybdopterin synthase activity"/>
    <property type="evidence" value="ECO:0007669"/>
    <property type="project" value="UniProtKB-EC"/>
</dbReference>
<comment type="subunit">
    <text evidence="6">Heterotetramer of 2 MoaD subunits and 2 MoaE subunits. Also stable as homodimer. The enzyme changes between these two forms during catalysis.</text>
</comment>
<accession>A0A4R3KWY7</accession>